<gene>
    <name evidence="3" type="ORF">BMF94_4881</name>
</gene>
<evidence type="ECO:0000313" key="3">
    <source>
        <dbReference type="EMBL" id="POY72074.1"/>
    </source>
</evidence>
<dbReference type="Proteomes" id="UP000237144">
    <property type="component" value="Unassembled WGS sequence"/>
</dbReference>
<dbReference type="OrthoDB" id="10250282at2759"/>
<feature type="domain" description="Oxidoreductase putative C-terminal" evidence="2">
    <location>
        <begin position="203"/>
        <end position="342"/>
    </location>
</feature>
<keyword evidence="4" id="KW-1185">Reference proteome</keyword>
<dbReference type="InterPro" id="IPR052515">
    <property type="entry name" value="Gfo/Idh/MocA_Oxidoreductase"/>
</dbReference>
<dbReference type="GO" id="GO:0000166">
    <property type="term" value="F:nucleotide binding"/>
    <property type="evidence" value="ECO:0007669"/>
    <property type="project" value="InterPro"/>
</dbReference>
<dbReference type="EMBL" id="PJQD01000059">
    <property type="protein sequence ID" value="POY72074.1"/>
    <property type="molecule type" value="Genomic_DNA"/>
</dbReference>
<dbReference type="Pfam" id="PF01408">
    <property type="entry name" value="GFO_IDH_MocA"/>
    <property type="match status" value="1"/>
</dbReference>
<accession>A0A2S5B5L6</accession>
<organism evidence="3 4">
    <name type="scientific">Rhodotorula taiwanensis</name>
    <dbReference type="NCBI Taxonomy" id="741276"/>
    <lineage>
        <taxon>Eukaryota</taxon>
        <taxon>Fungi</taxon>
        <taxon>Dikarya</taxon>
        <taxon>Basidiomycota</taxon>
        <taxon>Pucciniomycotina</taxon>
        <taxon>Microbotryomycetes</taxon>
        <taxon>Sporidiobolales</taxon>
        <taxon>Sporidiobolaceae</taxon>
        <taxon>Rhodotorula</taxon>
    </lineage>
</organism>
<dbReference type="SUPFAM" id="SSF55347">
    <property type="entry name" value="Glyceraldehyde-3-phosphate dehydrogenase-like, C-terminal domain"/>
    <property type="match status" value="1"/>
</dbReference>
<evidence type="ECO:0000313" key="4">
    <source>
        <dbReference type="Proteomes" id="UP000237144"/>
    </source>
</evidence>
<dbReference type="Gene3D" id="3.40.50.720">
    <property type="entry name" value="NAD(P)-binding Rossmann-like Domain"/>
    <property type="match status" value="1"/>
</dbReference>
<dbReference type="Gene3D" id="3.30.360.10">
    <property type="entry name" value="Dihydrodipicolinate Reductase, domain 2"/>
    <property type="match status" value="1"/>
</dbReference>
<dbReference type="STRING" id="741276.A0A2S5B5L6"/>
<evidence type="ECO:0008006" key="5">
    <source>
        <dbReference type="Google" id="ProtNLM"/>
    </source>
</evidence>
<name>A0A2S5B5L6_9BASI</name>
<evidence type="ECO:0000259" key="2">
    <source>
        <dbReference type="Pfam" id="PF08635"/>
    </source>
</evidence>
<sequence length="423" mass="45910">MDESGPELFLKREVASKVKESKRFSLSSRASRAIACSAAPMSPAPFTVVFVGAGEINFGSPEGPWNHSKRLENRFGRSLAVLGIIDPDTARAELQIAAKIKQGTHGYGETAIWATPEAAGQALAGEQVDLVIVGAPPHFRGCAAPPADLDLLLIAALPRTKRWLVEKPVSAAPPTALNGQEKVAQAYADTGAVVGAGYMMCALKGVQAIQEMIEAKGLKVMGTAARYYMAYEYARKPAWWNKQISCGPIVEQATHLASLSLLFGGPARLSSVRTHTVEHVDEPGRLTKIGFDEETSVEPGSRIPRYTSAVWKYKSGAVGSLTHAVALHGTTYDTELEVICDGTTFKLVDMYTDTPRLFIRQSDSSSEVEVHAFANDDPFQTQIDALVAGRPKCTFEEALQTYQLTWAIREAGERERLEDAREE</sequence>
<evidence type="ECO:0000259" key="1">
    <source>
        <dbReference type="Pfam" id="PF01408"/>
    </source>
</evidence>
<feature type="domain" description="Gfo/Idh/MocA-like oxidoreductase N-terminal" evidence="1">
    <location>
        <begin position="46"/>
        <end position="197"/>
    </location>
</feature>
<dbReference type="AlphaFoldDB" id="A0A2S5B5L6"/>
<dbReference type="Pfam" id="PF08635">
    <property type="entry name" value="ox_reductase_C"/>
    <property type="match status" value="1"/>
</dbReference>
<dbReference type="PANTHER" id="PTHR43249:SF1">
    <property type="entry name" value="D-GLUCOSIDE 3-DEHYDROGENASE"/>
    <property type="match status" value="1"/>
</dbReference>
<dbReference type="InterPro" id="IPR013944">
    <property type="entry name" value="OxRdtase_put_C"/>
</dbReference>
<protein>
    <recommendedName>
        <fullName evidence="5">Gfo/Idh/MocA-like oxidoreductase N-terminal domain-containing protein</fullName>
    </recommendedName>
</protein>
<dbReference type="InterPro" id="IPR000683">
    <property type="entry name" value="Gfo/Idh/MocA-like_OxRdtase_N"/>
</dbReference>
<proteinExistence type="predicted"/>
<dbReference type="PANTHER" id="PTHR43249">
    <property type="entry name" value="UDP-N-ACETYL-2-AMINO-2-DEOXY-D-GLUCURONATE OXIDASE"/>
    <property type="match status" value="1"/>
</dbReference>
<comment type="caution">
    <text evidence="3">The sequence shown here is derived from an EMBL/GenBank/DDBJ whole genome shotgun (WGS) entry which is preliminary data.</text>
</comment>
<reference evidence="3 4" key="1">
    <citation type="journal article" date="2018" name="Front. Microbiol.">
        <title>Prospects for Fungal Bioremediation of Acidic Radioactive Waste Sites: Characterization and Genome Sequence of Rhodotorula taiwanensis MD1149.</title>
        <authorList>
            <person name="Tkavc R."/>
            <person name="Matrosova V.Y."/>
            <person name="Grichenko O.E."/>
            <person name="Gostincar C."/>
            <person name="Volpe R.P."/>
            <person name="Klimenkova P."/>
            <person name="Gaidamakova E.K."/>
            <person name="Zhou C.E."/>
            <person name="Stewart B.J."/>
            <person name="Lyman M.G."/>
            <person name="Malfatti S.A."/>
            <person name="Rubinfeld B."/>
            <person name="Courtot M."/>
            <person name="Singh J."/>
            <person name="Dalgard C.L."/>
            <person name="Hamilton T."/>
            <person name="Frey K.G."/>
            <person name="Gunde-Cimerman N."/>
            <person name="Dugan L."/>
            <person name="Daly M.J."/>
        </authorList>
    </citation>
    <scope>NUCLEOTIDE SEQUENCE [LARGE SCALE GENOMIC DNA]</scope>
    <source>
        <strain evidence="3 4">MD1149</strain>
    </source>
</reference>